<dbReference type="Proteomes" id="UP000268033">
    <property type="component" value="Unassembled WGS sequence"/>
</dbReference>
<dbReference type="AlphaFoldDB" id="A0A3N1PUZ0"/>
<keyword evidence="1" id="KW-0732">Signal</keyword>
<dbReference type="InterPro" id="IPR008972">
    <property type="entry name" value="Cupredoxin"/>
</dbReference>
<dbReference type="Pfam" id="PF08985">
    <property type="entry name" value="DP-EP"/>
    <property type="match status" value="1"/>
</dbReference>
<name>A0A3N1PUZ0_9GAMM</name>
<comment type="caution">
    <text evidence="2">The sequence shown here is derived from an EMBL/GenBank/DDBJ whole genome shotgun (WGS) entry which is preliminary data.</text>
</comment>
<evidence type="ECO:0000313" key="3">
    <source>
        <dbReference type="Proteomes" id="UP000268033"/>
    </source>
</evidence>
<dbReference type="STRING" id="584787.GCA_001247655_01856"/>
<gene>
    <name evidence="2" type="ORF">EDC28_101263</name>
</gene>
<feature type="signal peptide" evidence="1">
    <location>
        <begin position="1"/>
        <end position="20"/>
    </location>
</feature>
<proteinExistence type="predicted"/>
<protein>
    <submittedName>
        <fullName evidence="2">Uncharacterized protein DUF1888</fullName>
    </submittedName>
</protein>
<accession>A0A3N1PUZ0</accession>
<reference evidence="2 3" key="1">
    <citation type="submission" date="2018-11" db="EMBL/GenBank/DDBJ databases">
        <title>Genomic Encyclopedia of Type Strains, Phase IV (KMG-IV): sequencing the most valuable type-strain genomes for metagenomic binning, comparative biology and taxonomic classification.</title>
        <authorList>
            <person name="Goeker M."/>
        </authorList>
    </citation>
    <scope>NUCLEOTIDE SEQUENCE [LARGE SCALE GENOMIC DNA]</scope>
    <source>
        <strain evidence="2 3">DSM 21945</strain>
    </source>
</reference>
<keyword evidence="3" id="KW-1185">Reference proteome</keyword>
<dbReference type="Gene3D" id="2.60.40.420">
    <property type="entry name" value="Cupredoxins - blue copper proteins"/>
    <property type="match status" value="1"/>
</dbReference>
<dbReference type="SUPFAM" id="SSF49503">
    <property type="entry name" value="Cupredoxins"/>
    <property type="match status" value="1"/>
</dbReference>
<organism evidence="2 3">
    <name type="scientific">Gallaecimonas pentaromativorans</name>
    <dbReference type="NCBI Taxonomy" id="584787"/>
    <lineage>
        <taxon>Bacteria</taxon>
        <taxon>Pseudomonadati</taxon>
        <taxon>Pseudomonadota</taxon>
        <taxon>Gammaproteobacteria</taxon>
        <taxon>Enterobacterales</taxon>
        <taxon>Gallaecimonadaceae</taxon>
        <taxon>Gallaecimonas</taxon>
    </lineage>
</organism>
<dbReference type="RefSeq" id="WP_244946521.1">
    <property type="nucleotide sequence ID" value="NZ_RJUL01000001.1"/>
</dbReference>
<evidence type="ECO:0000313" key="2">
    <source>
        <dbReference type="EMBL" id="ROQ30577.1"/>
    </source>
</evidence>
<dbReference type="InterPro" id="IPR015078">
    <property type="entry name" value="DP-EP"/>
</dbReference>
<feature type="chain" id="PRO_5018072440" evidence="1">
    <location>
        <begin position="21"/>
        <end position="149"/>
    </location>
</feature>
<dbReference type="EMBL" id="RJUL01000001">
    <property type="protein sequence ID" value="ROQ30577.1"/>
    <property type="molecule type" value="Genomic_DNA"/>
</dbReference>
<evidence type="ECO:0000256" key="1">
    <source>
        <dbReference type="SAM" id="SignalP"/>
    </source>
</evidence>
<sequence>MTHLRTLLGAALLLSAPAMAEDLAPCAAGSAIDLAVTIDSSGQPQFNYSQFGQSCSGDVEVSEAGTITYRLINLEQAPQGLRFVGAGFANPFNGVVDKVEVSSDGKTLQLYDSKQVSGPGKFQFIFSSSENGLLLLSPDPEVVNEGIPT</sequence>